<proteinExistence type="predicted"/>
<dbReference type="Pfam" id="PF05368">
    <property type="entry name" value="NmrA"/>
    <property type="match status" value="1"/>
</dbReference>
<dbReference type="EMBL" id="LR134355">
    <property type="protein sequence ID" value="VEG47892.1"/>
    <property type="molecule type" value="Genomic_DNA"/>
</dbReference>
<evidence type="ECO:0000313" key="3">
    <source>
        <dbReference type="Proteomes" id="UP000282551"/>
    </source>
</evidence>
<dbReference type="Proteomes" id="UP000282551">
    <property type="component" value="Chromosome"/>
</dbReference>
<accession>A0A3S4RSM8</accession>
<dbReference type="Gene3D" id="3.40.50.720">
    <property type="entry name" value="NAD(P)-binding Rossmann-like Domain"/>
    <property type="match status" value="1"/>
</dbReference>
<dbReference type="RefSeq" id="WP_126333764.1">
    <property type="nucleotide sequence ID" value="NZ_AP022604.1"/>
</dbReference>
<dbReference type="InterPro" id="IPR008030">
    <property type="entry name" value="NmrA-like"/>
</dbReference>
<dbReference type="InterPro" id="IPR051604">
    <property type="entry name" value="Ergot_Alk_Oxidoreductase"/>
</dbReference>
<keyword evidence="3" id="KW-1185">Reference proteome</keyword>
<sequence length="323" mass="35638">MGTKEPLSRILIFGANGHIGGPAAAAIRRDAPAVSLRLVTHQAASAETLRGKFPEAEVVVSNYLDLPGLIEAFDGVDGAFVVTPDFLDEETAMTNIVAAARHHNELRHLVRLVADPIGMTIERVPATLKTSFGGGTAVQHLRAKHILDRSGLPVTYINNAAYFMDNFLTWFADPIQRSRKLVVPRNRRMGFLDPTDTGECAAAILLSESAGHIGQIYHLDNGHDVMRFDEVAELASKTLGEKIEFDGTDEGFEQHCGDAVRAYYGRPDAVEYYLAYFQFDQDNETVWRKSDIVQFLIGRAAKTLERWFAENREAVLGLVPAGR</sequence>
<dbReference type="SUPFAM" id="SSF51735">
    <property type="entry name" value="NAD(P)-binding Rossmann-fold domains"/>
    <property type="match status" value="1"/>
</dbReference>
<evidence type="ECO:0000313" key="2">
    <source>
        <dbReference type="EMBL" id="VEG47892.1"/>
    </source>
</evidence>
<dbReference type="PANTHER" id="PTHR43162:SF1">
    <property type="entry name" value="PRESTALK A DIFFERENTIATION PROTEIN A"/>
    <property type="match status" value="1"/>
</dbReference>
<protein>
    <submittedName>
        <fullName evidence="2">Putative nucleoside-diphosphate sugar epimerase</fullName>
    </submittedName>
</protein>
<dbReference type="OrthoDB" id="4632815at2"/>
<dbReference type="PANTHER" id="PTHR43162">
    <property type="match status" value="1"/>
</dbReference>
<reference evidence="2 3" key="1">
    <citation type="submission" date="2018-12" db="EMBL/GenBank/DDBJ databases">
        <authorList>
            <consortium name="Pathogen Informatics"/>
        </authorList>
    </citation>
    <scope>NUCLEOTIDE SEQUENCE [LARGE SCALE GENOMIC DNA]</scope>
    <source>
        <strain evidence="2 3">NCTC10485</strain>
    </source>
</reference>
<evidence type="ECO:0000259" key="1">
    <source>
        <dbReference type="Pfam" id="PF05368"/>
    </source>
</evidence>
<dbReference type="Gene3D" id="3.90.25.10">
    <property type="entry name" value="UDP-galactose 4-epimerase, domain 1"/>
    <property type="match status" value="1"/>
</dbReference>
<organism evidence="2 3">
    <name type="scientific">Mycolicibacterium chitae</name>
    <name type="common">Mycobacterium chitae</name>
    <dbReference type="NCBI Taxonomy" id="1792"/>
    <lineage>
        <taxon>Bacteria</taxon>
        <taxon>Bacillati</taxon>
        <taxon>Actinomycetota</taxon>
        <taxon>Actinomycetes</taxon>
        <taxon>Mycobacteriales</taxon>
        <taxon>Mycobacteriaceae</taxon>
        <taxon>Mycolicibacterium</taxon>
    </lineage>
</organism>
<dbReference type="AlphaFoldDB" id="A0A3S4RSM8"/>
<dbReference type="InterPro" id="IPR036291">
    <property type="entry name" value="NAD(P)-bd_dom_sf"/>
</dbReference>
<feature type="domain" description="NmrA-like" evidence="1">
    <location>
        <begin position="8"/>
        <end position="245"/>
    </location>
</feature>
<name>A0A3S4RSM8_MYCCI</name>
<gene>
    <name evidence="2" type="ORF">NCTC10485_02184</name>
</gene>